<feature type="binding site" evidence="13">
    <location>
        <begin position="5"/>
        <end position="8"/>
    </location>
    <ligand>
        <name>ATP</name>
        <dbReference type="ChEBI" id="CHEBI:30616"/>
    </ligand>
</feature>
<keyword evidence="18" id="KW-1185">Reference proteome</keyword>
<name>A0A347WMU0_9LACT</name>
<comment type="similarity">
    <text evidence="5 14">Belongs to the aspartokinase family.</text>
</comment>
<dbReference type="AlphaFoldDB" id="A0A347WMU0"/>
<dbReference type="GO" id="GO:0009090">
    <property type="term" value="P:homoserine biosynthetic process"/>
    <property type="evidence" value="ECO:0007669"/>
    <property type="project" value="TreeGrafter"/>
</dbReference>
<dbReference type="EC" id="2.7.2.4" evidence="14"/>
<dbReference type="InterPro" id="IPR054352">
    <property type="entry name" value="ACT_Aspartokinase"/>
</dbReference>
<evidence type="ECO:0000256" key="1">
    <source>
        <dbReference type="ARBA" id="ARBA00003121"/>
    </source>
</evidence>
<evidence type="ECO:0000256" key="4">
    <source>
        <dbReference type="ARBA" id="ARBA00005139"/>
    </source>
</evidence>
<dbReference type="InterPro" id="IPR002912">
    <property type="entry name" value="ACT_dom"/>
</dbReference>
<organism evidence="17 18">
    <name type="scientific">Suicoccus acidiformans</name>
    <dbReference type="NCBI Taxonomy" id="2036206"/>
    <lineage>
        <taxon>Bacteria</taxon>
        <taxon>Bacillati</taxon>
        <taxon>Bacillota</taxon>
        <taxon>Bacilli</taxon>
        <taxon>Lactobacillales</taxon>
        <taxon>Aerococcaceae</taxon>
        <taxon>Suicoccus</taxon>
    </lineage>
</organism>
<keyword evidence="8 14" id="KW-0418">Kinase</keyword>
<evidence type="ECO:0000256" key="9">
    <source>
        <dbReference type="ARBA" id="ARBA00022840"/>
    </source>
</evidence>
<evidence type="ECO:0000256" key="6">
    <source>
        <dbReference type="ARBA" id="ARBA00022679"/>
    </source>
</evidence>
<evidence type="ECO:0000256" key="8">
    <source>
        <dbReference type="ARBA" id="ARBA00022777"/>
    </source>
</evidence>
<protein>
    <recommendedName>
        <fullName evidence="14">Aspartokinase</fullName>
        <ecNumber evidence="14">2.7.2.4</ecNumber>
    </recommendedName>
</protein>
<dbReference type="NCBIfam" id="NF006540">
    <property type="entry name" value="PRK09034.1"/>
    <property type="match status" value="1"/>
</dbReference>
<keyword evidence="15" id="KW-0028">Amino-acid biosynthesis</keyword>
<evidence type="ECO:0000256" key="3">
    <source>
        <dbReference type="ARBA" id="ARBA00004986"/>
    </source>
</evidence>
<dbReference type="InterPro" id="IPR001341">
    <property type="entry name" value="Asp_kinase"/>
</dbReference>
<dbReference type="InterPro" id="IPR045865">
    <property type="entry name" value="ACT-like_dom_sf"/>
</dbReference>
<feature type="binding site" evidence="13">
    <location>
        <position position="224"/>
    </location>
    <ligand>
        <name>ATP</name>
        <dbReference type="ChEBI" id="CHEBI:30616"/>
    </ligand>
</feature>
<keyword evidence="7 13" id="KW-0547">Nucleotide-binding</keyword>
<gene>
    <name evidence="17" type="ORF">CL176_10555</name>
</gene>
<dbReference type="FunFam" id="3.40.1160.10:FF:000027">
    <property type="entry name" value="Aspartokinase"/>
    <property type="match status" value="1"/>
</dbReference>
<dbReference type="PANTHER" id="PTHR21499">
    <property type="entry name" value="ASPARTATE KINASE"/>
    <property type="match status" value="1"/>
</dbReference>
<dbReference type="UniPathway" id="UPA00051">
    <property type="reaction ID" value="UER00462"/>
</dbReference>
<proteinExistence type="inferred from homology"/>
<dbReference type="InterPro" id="IPR001048">
    <property type="entry name" value="Asp/Glu/Uridylate_kinase"/>
</dbReference>
<dbReference type="GO" id="GO:0004072">
    <property type="term" value="F:aspartate kinase activity"/>
    <property type="evidence" value="ECO:0007669"/>
    <property type="project" value="UniProtKB-EC"/>
</dbReference>
<comment type="pathway">
    <text evidence="4 15">Amino-acid biosynthesis; L-threonine biosynthesis; L-threonine from L-aspartate: step 1/5.</text>
</comment>
<dbReference type="Gene3D" id="3.40.1160.10">
    <property type="entry name" value="Acetylglutamate kinase-like"/>
    <property type="match status" value="1"/>
</dbReference>
<evidence type="ECO:0000313" key="17">
    <source>
        <dbReference type="EMBL" id="AXY26397.1"/>
    </source>
</evidence>
<keyword evidence="11" id="KW-0457">Lysine biosynthesis</keyword>
<dbReference type="Pfam" id="PF00696">
    <property type="entry name" value="AA_kinase"/>
    <property type="match status" value="1"/>
</dbReference>
<dbReference type="PROSITE" id="PS51671">
    <property type="entry name" value="ACT"/>
    <property type="match status" value="1"/>
</dbReference>
<dbReference type="PIRSF" id="PIRSF000726">
    <property type="entry name" value="Asp_kin"/>
    <property type="match status" value="1"/>
</dbReference>
<dbReference type="NCBIfam" id="TIGR00657">
    <property type="entry name" value="asp_kinases"/>
    <property type="match status" value="1"/>
</dbReference>
<dbReference type="SUPFAM" id="SSF53633">
    <property type="entry name" value="Carbamate kinase-like"/>
    <property type="match status" value="1"/>
</dbReference>
<evidence type="ECO:0000256" key="5">
    <source>
        <dbReference type="ARBA" id="ARBA00010122"/>
    </source>
</evidence>
<dbReference type="EMBL" id="CP023434">
    <property type="protein sequence ID" value="AXY26397.1"/>
    <property type="molecule type" value="Genomic_DNA"/>
</dbReference>
<evidence type="ECO:0000256" key="12">
    <source>
        <dbReference type="ARBA" id="ARBA00047872"/>
    </source>
</evidence>
<feature type="binding site" evidence="13">
    <location>
        <position position="49"/>
    </location>
    <ligand>
        <name>substrate</name>
    </ligand>
</feature>
<dbReference type="InterPro" id="IPR036393">
    <property type="entry name" value="AceGlu_kinase-like_sf"/>
</dbReference>
<keyword evidence="10" id="KW-0220">Diaminopimelate biosynthesis</keyword>
<dbReference type="InterPro" id="IPR005260">
    <property type="entry name" value="Asp_kin_monofn"/>
</dbReference>
<dbReference type="PROSITE" id="PS00324">
    <property type="entry name" value="ASPARTOKINASE"/>
    <property type="match status" value="1"/>
</dbReference>
<dbReference type="GO" id="GO:0009088">
    <property type="term" value="P:threonine biosynthetic process"/>
    <property type="evidence" value="ECO:0007669"/>
    <property type="project" value="UniProtKB-UniPathway"/>
</dbReference>
<keyword evidence="6 14" id="KW-0808">Transferase</keyword>
<dbReference type="GO" id="GO:0019877">
    <property type="term" value="P:diaminopimelate biosynthetic process"/>
    <property type="evidence" value="ECO:0007669"/>
    <property type="project" value="UniProtKB-KW"/>
</dbReference>
<feature type="binding site" evidence="13">
    <location>
        <position position="119"/>
    </location>
    <ligand>
        <name>substrate</name>
    </ligand>
</feature>
<reference evidence="17 18" key="1">
    <citation type="submission" date="2017-09" db="EMBL/GenBank/DDBJ databases">
        <title>Complete genome sequence of Oxytococcus suis strain ZY16052.</title>
        <authorList>
            <person name="Li F."/>
        </authorList>
    </citation>
    <scope>NUCLEOTIDE SEQUENCE [LARGE SCALE GENOMIC DNA]</scope>
    <source>
        <strain evidence="17 18">ZY16052</strain>
    </source>
</reference>
<sequence>MKVAKFGGSSLSSAGQIKKVAKIIQDDPNIRHIVVSAPGKRDDADTKVTDLLIALFTNHRTGLDTQPAIEQILQRYAAIIDELGVNSGLLEKFEATLKDHLANIEDPERLLDALKSCGEDFNAQVIAEYFNSIGMKSRYWSPREVGILVSDEPSNARLLPESYEAIAKLKDTDTVNVIPGFFGYSKDGDIVTFSRGGSDITGAIIARGVGAELYENFTDQNYIYSAHPGIVKDPHPIEEITYREMRELSYSGFSIFHDEALEPLYEVKIPIMIKNTNDPKAGGTRIVSERGSVDEYPVIGVSGDDGFLSITIKQYLLNREVGYSRRFLQIFEDFGISIEHMPTGIDDISVLMRSDQFEGNNKFEEIMEVLETQLQPEWLHVEKDLAMVVVVGEGMRNAIGTAYRATKAFAENNISLQMINQGASEISMFFAIQAKDLDTAIHSLYHTYFDR</sequence>
<evidence type="ECO:0000256" key="15">
    <source>
        <dbReference type="RuleBase" id="RU004249"/>
    </source>
</evidence>
<dbReference type="GO" id="GO:0005524">
    <property type="term" value="F:ATP binding"/>
    <property type="evidence" value="ECO:0007669"/>
    <property type="project" value="UniProtKB-KW"/>
</dbReference>
<keyword evidence="9 13" id="KW-0067">ATP-binding</keyword>
<dbReference type="SUPFAM" id="SSF55021">
    <property type="entry name" value="ACT-like"/>
    <property type="match status" value="2"/>
</dbReference>
<comment type="function">
    <text evidence="1">Catalyzes the phosphorylation of the beta-carboxyl group of aspartic acid with ATP to yield 4-phospho-L-aspartate, which is involved in the branched biosynthetic pathway leading to the biosynthesis of amino acids threonine, isoleucine and methionine.</text>
</comment>
<dbReference type="Proteomes" id="UP000263232">
    <property type="component" value="Chromosome"/>
</dbReference>
<dbReference type="PANTHER" id="PTHR21499:SF67">
    <property type="entry name" value="ASPARTOKINASE 3"/>
    <property type="match status" value="1"/>
</dbReference>
<dbReference type="GO" id="GO:0009089">
    <property type="term" value="P:lysine biosynthetic process via diaminopimelate"/>
    <property type="evidence" value="ECO:0007669"/>
    <property type="project" value="UniProtKB-UniPathway"/>
</dbReference>
<evidence type="ECO:0000256" key="10">
    <source>
        <dbReference type="ARBA" id="ARBA00022915"/>
    </source>
</evidence>
<dbReference type="RefSeq" id="WP_118991256.1">
    <property type="nucleotide sequence ID" value="NZ_CP023434.1"/>
</dbReference>
<evidence type="ECO:0000259" key="16">
    <source>
        <dbReference type="PROSITE" id="PS51671"/>
    </source>
</evidence>
<dbReference type="UniPathway" id="UPA00050">
    <property type="reaction ID" value="UER00461"/>
</dbReference>
<dbReference type="Gene3D" id="3.30.2130.10">
    <property type="entry name" value="VC0802-like"/>
    <property type="match status" value="1"/>
</dbReference>
<evidence type="ECO:0000256" key="7">
    <source>
        <dbReference type="ARBA" id="ARBA00022741"/>
    </source>
</evidence>
<dbReference type="UniPathway" id="UPA00034">
    <property type="reaction ID" value="UER00015"/>
</dbReference>
<dbReference type="CDD" id="cd04916">
    <property type="entry name" value="ACT_AKiii-YclM-BS_2"/>
    <property type="match status" value="1"/>
</dbReference>
<dbReference type="InterPro" id="IPR018042">
    <property type="entry name" value="Aspartate_kinase_CS"/>
</dbReference>
<evidence type="ECO:0000256" key="11">
    <source>
        <dbReference type="ARBA" id="ARBA00023154"/>
    </source>
</evidence>
<comment type="pathway">
    <text evidence="3 15">Amino-acid biosynthesis; L-methionine biosynthesis via de novo pathway; L-homoserine from L-aspartate: step 1/3.</text>
</comment>
<evidence type="ECO:0000256" key="13">
    <source>
        <dbReference type="PIRSR" id="PIRSR000726-1"/>
    </source>
</evidence>
<evidence type="ECO:0000256" key="14">
    <source>
        <dbReference type="RuleBase" id="RU003448"/>
    </source>
</evidence>
<accession>A0A347WMU0</accession>
<dbReference type="KEGG" id="abae:CL176_10555"/>
<feature type="domain" description="ACT" evidence="16">
    <location>
        <begin position="390"/>
        <end position="451"/>
    </location>
</feature>
<feature type="binding site" evidence="13">
    <location>
        <begin position="218"/>
        <end position="219"/>
    </location>
    <ligand>
        <name>ATP</name>
        <dbReference type="ChEBI" id="CHEBI:30616"/>
    </ligand>
</feature>
<dbReference type="GO" id="GO:0005829">
    <property type="term" value="C:cytosol"/>
    <property type="evidence" value="ECO:0007669"/>
    <property type="project" value="TreeGrafter"/>
</dbReference>
<evidence type="ECO:0000256" key="2">
    <source>
        <dbReference type="ARBA" id="ARBA00004766"/>
    </source>
</evidence>
<dbReference type="Gene3D" id="1.20.120.1320">
    <property type="entry name" value="Aspartokinase, catalytic domain"/>
    <property type="match status" value="1"/>
</dbReference>
<comment type="catalytic activity">
    <reaction evidence="12 14">
        <text>L-aspartate + ATP = 4-phospho-L-aspartate + ADP</text>
        <dbReference type="Rhea" id="RHEA:23776"/>
        <dbReference type="ChEBI" id="CHEBI:29991"/>
        <dbReference type="ChEBI" id="CHEBI:30616"/>
        <dbReference type="ChEBI" id="CHEBI:57535"/>
        <dbReference type="ChEBI" id="CHEBI:456216"/>
        <dbReference type="EC" id="2.7.2.4"/>
    </reaction>
</comment>
<comment type="pathway">
    <text evidence="2 15">Amino-acid biosynthesis; L-lysine biosynthesis via DAP pathway; (S)-tetrahydrodipicolinate from L-aspartate: step 1/4.</text>
</comment>
<dbReference type="Pfam" id="PF22468">
    <property type="entry name" value="ACT_9"/>
    <property type="match status" value="1"/>
</dbReference>
<dbReference type="OrthoDB" id="9799110at2"/>
<dbReference type="FunFam" id="3.30.2130.10:FF:000001">
    <property type="entry name" value="Bifunctional aspartokinase/homoserine dehydrogenase"/>
    <property type="match status" value="1"/>
</dbReference>
<dbReference type="InterPro" id="IPR042199">
    <property type="entry name" value="AsparK_Bifunc_asparK/hSer_DH"/>
</dbReference>
<evidence type="ECO:0000313" key="18">
    <source>
        <dbReference type="Proteomes" id="UP000263232"/>
    </source>
</evidence>